<proteinExistence type="predicted"/>
<organism evidence="1">
    <name type="scientific">marine metagenome</name>
    <dbReference type="NCBI Taxonomy" id="408172"/>
    <lineage>
        <taxon>unclassified sequences</taxon>
        <taxon>metagenomes</taxon>
        <taxon>ecological metagenomes</taxon>
    </lineage>
</organism>
<evidence type="ECO:0000313" key="1">
    <source>
        <dbReference type="EMBL" id="SVD63334.1"/>
    </source>
</evidence>
<accession>A0A382WXH1</accession>
<dbReference type="EMBL" id="UINC01163173">
    <property type="protein sequence ID" value="SVD63334.1"/>
    <property type="molecule type" value="Genomic_DNA"/>
</dbReference>
<gene>
    <name evidence="1" type="ORF">METZ01_LOCUS416188</name>
</gene>
<feature type="non-terminal residue" evidence="1">
    <location>
        <position position="1"/>
    </location>
</feature>
<sequence length="115" mass="13962">GVDLKKWQKMIDTIIDEPMRCTLDFDYTYFRDIRKWIARWDKNTWFIPTISIKLPHITEMNYNTMIKLDDINFKATNPGIWSHSMNDLMQTKKFTHWGDYGQDEIIDEVNIRKEK</sequence>
<protein>
    <submittedName>
        <fullName evidence="1">Uncharacterized protein</fullName>
    </submittedName>
</protein>
<reference evidence="1" key="1">
    <citation type="submission" date="2018-05" db="EMBL/GenBank/DDBJ databases">
        <authorList>
            <person name="Lanie J.A."/>
            <person name="Ng W.-L."/>
            <person name="Kazmierczak K.M."/>
            <person name="Andrzejewski T.M."/>
            <person name="Davidsen T.M."/>
            <person name="Wayne K.J."/>
            <person name="Tettelin H."/>
            <person name="Glass J.I."/>
            <person name="Rusch D."/>
            <person name="Podicherti R."/>
            <person name="Tsui H.-C.T."/>
            <person name="Winkler M.E."/>
        </authorList>
    </citation>
    <scope>NUCLEOTIDE SEQUENCE</scope>
</reference>
<name>A0A382WXH1_9ZZZZ</name>
<dbReference type="AlphaFoldDB" id="A0A382WXH1"/>